<dbReference type="RefSeq" id="WP_192957935.1">
    <property type="nucleotide sequence ID" value="NZ_LR721753.1"/>
</dbReference>
<reference evidence="2" key="1">
    <citation type="submission" date="2019-09" db="EMBL/GenBank/DDBJ databases">
        <authorList>
            <person name="Hjerde E."/>
        </authorList>
    </citation>
    <scope>NUCLEOTIDE SEQUENCE [LARGE SCALE GENOMIC DNA]</scope>
    <source>
        <strain evidence="2">06/09/160</strain>
        <plasmid evidence="2">pAWOD_2</plasmid>
    </source>
</reference>
<proteinExistence type="predicted"/>
<sequence>MKKGLFCLLPLSALLLGCSDEAPEPKLEVLTSCGFTSINEDKTSFTYKCVNYTSDSPSPIFVNRVLLDEKATCKITSSVGIVFDERTDDISFDCDVDVVEFKPEDVFNKEWSCKGFDGHGGYYANYDSPKKRTTLTFNGDSFALLLQGKPESTDVWFHSDSTISGSWNYEGKNELIFEPKQVTNELVNRTKLTLKDAPILFLNEGFRLDLEDFSHSMMFGRYKLISPTGHERFWNKFSCEVLK</sequence>
<evidence type="ECO:0008006" key="3">
    <source>
        <dbReference type="Google" id="ProtNLM"/>
    </source>
</evidence>
<accession>A0A5Q4ZYV2</accession>
<evidence type="ECO:0000313" key="2">
    <source>
        <dbReference type="EMBL" id="VVV07056.1"/>
    </source>
</evidence>
<protein>
    <recommendedName>
        <fullName evidence="3">Lipoprotein</fullName>
    </recommendedName>
</protein>
<dbReference type="EMBL" id="LR721753">
    <property type="protein sequence ID" value="VVV07056.1"/>
    <property type="molecule type" value="Genomic_DNA"/>
</dbReference>
<keyword evidence="1" id="KW-0732">Signal</keyword>
<evidence type="ECO:0000256" key="1">
    <source>
        <dbReference type="SAM" id="SignalP"/>
    </source>
</evidence>
<feature type="chain" id="PRO_5024320406" description="Lipoprotein" evidence="1">
    <location>
        <begin position="23"/>
        <end position="243"/>
    </location>
</feature>
<geneLocation type="plasmid" evidence="2">
    <name>pAWOD_2</name>
</geneLocation>
<dbReference type="PROSITE" id="PS51257">
    <property type="entry name" value="PROKAR_LIPOPROTEIN"/>
    <property type="match status" value="1"/>
</dbReference>
<gene>
    <name evidence="2" type="ORF">AW0309160_04550</name>
</gene>
<name>A0A5Q4ZYV2_9GAMM</name>
<dbReference type="AlphaFoldDB" id="A0A5Q4ZYV2"/>
<feature type="signal peptide" evidence="1">
    <location>
        <begin position="1"/>
        <end position="22"/>
    </location>
</feature>
<organism evidence="2">
    <name type="scientific">Aliivibrio wodanis</name>
    <dbReference type="NCBI Taxonomy" id="80852"/>
    <lineage>
        <taxon>Bacteria</taxon>
        <taxon>Pseudomonadati</taxon>
        <taxon>Pseudomonadota</taxon>
        <taxon>Gammaproteobacteria</taxon>
        <taxon>Vibrionales</taxon>
        <taxon>Vibrionaceae</taxon>
        <taxon>Aliivibrio</taxon>
    </lineage>
</organism>
<keyword evidence="2" id="KW-0614">Plasmid</keyword>